<keyword evidence="2" id="KW-0472">Membrane</keyword>
<dbReference type="EMBL" id="CP009516">
    <property type="protein sequence ID" value="AKB77648.1"/>
    <property type="molecule type" value="Genomic_DNA"/>
</dbReference>
<proteinExistence type="predicted"/>
<dbReference type="HOGENOM" id="CLU_074507_0_0_2"/>
<feature type="region of interest" description="Disordered" evidence="1">
    <location>
        <begin position="81"/>
        <end position="105"/>
    </location>
</feature>
<reference evidence="3 4" key="1">
    <citation type="submission" date="2014-07" db="EMBL/GenBank/DDBJ databases">
        <title>Methanogenic archaea and the global carbon cycle.</title>
        <authorList>
            <person name="Henriksen J.R."/>
            <person name="Luke J."/>
            <person name="Reinhart S."/>
            <person name="Benedict M.N."/>
            <person name="Youngblut N.D."/>
            <person name="Metcalf M.E."/>
            <person name="Whitaker R.J."/>
            <person name="Metcalf W.W."/>
        </authorList>
    </citation>
    <scope>NUCLEOTIDE SEQUENCE [LARGE SCALE GENOMIC DNA]</scope>
    <source>
        <strain evidence="3 4">HB-1</strain>
    </source>
</reference>
<dbReference type="PATRIC" id="fig|1434110.4.peg.1447"/>
<keyword evidence="4" id="KW-1185">Reference proteome</keyword>
<name>A0A0E3SDT6_9EURY</name>
<dbReference type="STRING" id="1434110.MSHOH_1165"/>
<dbReference type="OrthoDB" id="137794at2157"/>
<keyword evidence="2" id="KW-1133">Transmembrane helix</keyword>
<dbReference type="AlphaFoldDB" id="A0A0E3SDT6"/>
<sequence>MDLITIYETNFTIFIGIFVTLAVMGTTTLYDKYKSKGGASFDLDNFKFFSDLNQKITAFGSKGLKQFSKYSKKLSSLILNKSSSGPKKSSSMRKKPASTRSNSNKNSFERVETILFKVKGAVQDLFVNLRSKTLSLSSALPRRSNKDKEKFASLSDNQKADLNYSAADKANTLDKVVESKKDELDFDDDLLTEMSTSDTLTVSSPELKTAEPSLGGMSLDLDTSFNNDFKLDENEFAIKVDGLDDEPDENNFKFSENTEEIKFGDESDNFLASLKKDIIVKKEKTINFMDNMQDENLDLKLMKSDLEGVLKNLKKYRRYSHRN</sequence>
<dbReference type="GeneID" id="24830333"/>
<evidence type="ECO:0000313" key="4">
    <source>
        <dbReference type="Proteomes" id="UP000033101"/>
    </source>
</evidence>
<accession>A0A0E3SDT6</accession>
<evidence type="ECO:0000313" key="3">
    <source>
        <dbReference type="EMBL" id="AKB77648.1"/>
    </source>
</evidence>
<dbReference type="KEGG" id="mhor:MSHOH_1165"/>
<evidence type="ECO:0000256" key="1">
    <source>
        <dbReference type="SAM" id="MobiDB-lite"/>
    </source>
</evidence>
<protein>
    <submittedName>
        <fullName evidence="3">Uncharacterized protein</fullName>
    </submittedName>
</protein>
<dbReference type="RefSeq" id="WP_048138156.1">
    <property type="nucleotide sequence ID" value="NZ_CP009516.1"/>
</dbReference>
<organism evidence="3 4">
    <name type="scientific">Methanosarcina horonobensis HB-1 = JCM 15518</name>
    <dbReference type="NCBI Taxonomy" id="1434110"/>
    <lineage>
        <taxon>Archaea</taxon>
        <taxon>Methanobacteriati</taxon>
        <taxon>Methanobacteriota</taxon>
        <taxon>Stenosarchaea group</taxon>
        <taxon>Methanomicrobia</taxon>
        <taxon>Methanosarcinales</taxon>
        <taxon>Methanosarcinaceae</taxon>
        <taxon>Methanosarcina</taxon>
    </lineage>
</organism>
<keyword evidence="2" id="KW-0812">Transmembrane</keyword>
<gene>
    <name evidence="3" type="ORF">MSHOH_1165</name>
</gene>
<dbReference type="Proteomes" id="UP000033101">
    <property type="component" value="Chromosome"/>
</dbReference>
<evidence type="ECO:0000256" key="2">
    <source>
        <dbReference type="SAM" id="Phobius"/>
    </source>
</evidence>
<feature type="transmembrane region" description="Helical" evidence="2">
    <location>
        <begin position="12"/>
        <end position="30"/>
    </location>
</feature>